<dbReference type="InterPro" id="IPR001128">
    <property type="entry name" value="Cyt_P450"/>
</dbReference>
<evidence type="ECO:0000256" key="6">
    <source>
        <dbReference type="ARBA" id="ARBA00023004"/>
    </source>
</evidence>
<keyword evidence="8" id="KW-0503">Monooxygenase</keyword>
<keyword evidence="8" id="KW-0349">Heme</keyword>
<evidence type="ECO:0000256" key="1">
    <source>
        <dbReference type="ARBA" id="ARBA00004167"/>
    </source>
</evidence>
<evidence type="ECO:0000313" key="11">
    <source>
        <dbReference type="RefSeq" id="XP_010436575.1"/>
    </source>
</evidence>
<evidence type="ECO:0000256" key="7">
    <source>
        <dbReference type="ARBA" id="ARBA00023136"/>
    </source>
</evidence>
<dbReference type="PANTHER" id="PTHR47955:SF15">
    <property type="entry name" value="CYTOCHROME P450 71A2-LIKE"/>
    <property type="match status" value="1"/>
</dbReference>
<dbReference type="SUPFAM" id="SSF48264">
    <property type="entry name" value="Cytochrome P450"/>
    <property type="match status" value="1"/>
</dbReference>
<feature type="signal peptide" evidence="9">
    <location>
        <begin position="1"/>
        <end position="24"/>
    </location>
</feature>
<feature type="chain" id="PRO_5045433182" evidence="9">
    <location>
        <begin position="25"/>
        <end position="498"/>
    </location>
</feature>
<evidence type="ECO:0000256" key="3">
    <source>
        <dbReference type="ARBA" id="ARBA00022692"/>
    </source>
</evidence>
<dbReference type="Pfam" id="PF00067">
    <property type="entry name" value="p450"/>
    <property type="match status" value="1"/>
</dbReference>
<evidence type="ECO:0000256" key="8">
    <source>
        <dbReference type="RuleBase" id="RU000461"/>
    </source>
</evidence>
<evidence type="ECO:0000313" key="10">
    <source>
        <dbReference type="Proteomes" id="UP000694864"/>
    </source>
</evidence>
<dbReference type="PANTHER" id="PTHR47955">
    <property type="entry name" value="CYTOCHROME P450 FAMILY 71 PROTEIN"/>
    <property type="match status" value="1"/>
</dbReference>
<comment type="subcellular location">
    <subcellularLocation>
        <location evidence="1">Membrane</location>
        <topology evidence="1">Single-pass membrane protein</topology>
    </subcellularLocation>
</comment>
<evidence type="ECO:0000256" key="4">
    <source>
        <dbReference type="ARBA" id="ARBA00022723"/>
    </source>
</evidence>
<evidence type="ECO:0000256" key="5">
    <source>
        <dbReference type="ARBA" id="ARBA00022989"/>
    </source>
</evidence>
<reference evidence="11" key="2">
    <citation type="submission" date="2025-08" db="UniProtKB">
        <authorList>
            <consortium name="RefSeq"/>
        </authorList>
    </citation>
    <scope>IDENTIFICATION</scope>
    <source>
        <tissue evidence="11">Leaf</tissue>
    </source>
</reference>
<keyword evidence="6 8" id="KW-0408">Iron</keyword>
<dbReference type="RefSeq" id="XP_010436575.1">
    <property type="nucleotide sequence ID" value="XM_010438273.2"/>
</dbReference>
<reference evidence="10" key="1">
    <citation type="journal article" date="2014" name="Nat. Commun.">
        <title>The emerging biofuel crop Camelina sativa retains a highly undifferentiated hexaploid genome structure.</title>
        <authorList>
            <person name="Kagale S."/>
            <person name="Koh C."/>
            <person name="Nixon J."/>
            <person name="Bollina V."/>
            <person name="Clarke W.E."/>
            <person name="Tuteja R."/>
            <person name="Spillane C."/>
            <person name="Robinson S.J."/>
            <person name="Links M.G."/>
            <person name="Clarke C."/>
            <person name="Higgins E.E."/>
            <person name="Huebert T."/>
            <person name="Sharpe A.G."/>
            <person name="Parkin I.A."/>
        </authorList>
    </citation>
    <scope>NUCLEOTIDE SEQUENCE [LARGE SCALE GENOMIC DNA]</scope>
    <source>
        <strain evidence="10">cv. DH55</strain>
    </source>
</reference>
<dbReference type="PRINTS" id="PR00385">
    <property type="entry name" value="P450"/>
</dbReference>
<keyword evidence="5" id="KW-1133">Transmembrane helix</keyword>
<protein>
    <submittedName>
        <fullName evidence="11">Cytochrome P450 71A27-like</fullName>
    </submittedName>
</protein>
<gene>
    <name evidence="11" type="primary">LOC104720354</name>
</gene>
<comment type="similarity">
    <text evidence="2 8">Belongs to the cytochrome P450 family.</text>
</comment>
<organism evidence="10 11">
    <name type="scientific">Camelina sativa</name>
    <name type="common">False flax</name>
    <name type="synonym">Myagrum sativum</name>
    <dbReference type="NCBI Taxonomy" id="90675"/>
    <lineage>
        <taxon>Eukaryota</taxon>
        <taxon>Viridiplantae</taxon>
        <taxon>Streptophyta</taxon>
        <taxon>Embryophyta</taxon>
        <taxon>Tracheophyta</taxon>
        <taxon>Spermatophyta</taxon>
        <taxon>Magnoliopsida</taxon>
        <taxon>eudicotyledons</taxon>
        <taxon>Gunneridae</taxon>
        <taxon>Pentapetalae</taxon>
        <taxon>rosids</taxon>
        <taxon>malvids</taxon>
        <taxon>Brassicales</taxon>
        <taxon>Brassicaceae</taxon>
        <taxon>Camelineae</taxon>
        <taxon>Camelina</taxon>
    </lineage>
</organism>
<dbReference type="Gene3D" id="1.10.630.10">
    <property type="entry name" value="Cytochrome P450"/>
    <property type="match status" value="1"/>
</dbReference>
<keyword evidence="8" id="KW-0560">Oxidoreductase</keyword>
<accession>A0ABM0U6D4</accession>
<evidence type="ECO:0000256" key="2">
    <source>
        <dbReference type="ARBA" id="ARBA00010617"/>
    </source>
</evidence>
<dbReference type="PROSITE" id="PS00086">
    <property type="entry name" value="CYTOCHROME_P450"/>
    <property type="match status" value="1"/>
</dbReference>
<keyword evidence="10" id="KW-1185">Reference proteome</keyword>
<dbReference type="InterPro" id="IPR036396">
    <property type="entry name" value="Cyt_P450_sf"/>
</dbReference>
<keyword evidence="7" id="KW-0472">Membrane</keyword>
<proteinExistence type="inferred from homology"/>
<sequence>MEMILVSLCLATFLSLLFLKPLLERITPTKRKLPPSPWWSLPVIGNLHQLGPNTHRSLHSLSLRYGPLMLLHLGRVPVLVVSCPEVTHDIVKTHDLKFANRQDLKAIGIYMKGGRDIIFAPSGEDWKNMKSLCMMHLFNNKMVRSFEKLREEEIKVITKKLEEACSSSSSVNLRKLLMTLTNDIMCRIILGRKYNSEEGGIDIKNLVVTLHECFGKFFVGDFIPSLAWIDRISGVDAKMEDINNKLNGFLDSVVQEHADREESSDFVDMLLSIQKDQTKRFGLDRGDIILILKDMFFAGTLTNFSVLEWTMTELMRHPECMKKLQDEINSVSAHNSNVTEKEVEKMDYLQCVIKEGLRLHPAAPLLSRISTEDIKLKGFDIAAGTQVLINASSILRNPAIWGHDAEEFKPERHIGSNSEFIGNDSKFLPFGAGRRVCPGLGFSIVLSKLTLANLVKRFNWRVTVGPGEDDKPDLAEASSGIDVRRKFPLIVFPSLVHA</sequence>
<evidence type="ECO:0000256" key="9">
    <source>
        <dbReference type="SAM" id="SignalP"/>
    </source>
</evidence>
<dbReference type="PRINTS" id="PR00463">
    <property type="entry name" value="EP450I"/>
</dbReference>
<name>A0ABM0U6D4_CAMSA</name>
<dbReference type="InterPro" id="IPR017972">
    <property type="entry name" value="Cyt_P450_CS"/>
</dbReference>
<dbReference type="CDD" id="cd11072">
    <property type="entry name" value="CYP71-like"/>
    <property type="match status" value="1"/>
</dbReference>
<keyword evidence="4 8" id="KW-0479">Metal-binding</keyword>
<keyword evidence="3" id="KW-0812">Transmembrane</keyword>
<dbReference type="Proteomes" id="UP000694864">
    <property type="component" value="Chromosome 10"/>
</dbReference>
<dbReference type="InterPro" id="IPR002401">
    <property type="entry name" value="Cyt_P450_E_grp-I"/>
</dbReference>
<keyword evidence="9" id="KW-0732">Signal</keyword>
<dbReference type="GeneID" id="104720354"/>